<dbReference type="InterPro" id="IPR041207">
    <property type="entry name" value="NUB1_ubiquitin-like_dom"/>
</dbReference>
<dbReference type="SMART" id="SM00165">
    <property type="entry name" value="UBA"/>
    <property type="match status" value="2"/>
</dbReference>
<feature type="domain" description="UBA" evidence="1">
    <location>
        <begin position="358"/>
        <end position="398"/>
    </location>
</feature>
<evidence type="ECO:0000313" key="3">
    <source>
        <dbReference type="Proteomes" id="UP000192223"/>
    </source>
</evidence>
<dbReference type="GeneID" id="108738067"/>
<reference evidence="4" key="1">
    <citation type="submission" date="2025-08" db="UniProtKB">
        <authorList>
            <consortium name="RefSeq"/>
        </authorList>
    </citation>
    <scope>IDENTIFICATION</scope>
    <source>
        <tissue evidence="4">Entire body</tissue>
    </source>
</reference>
<accession>A0A1W4X395</accession>
<dbReference type="Pfam" id="PF18037">
    <property type="entry name" value="Ubiquitin_5"/>
    <property type="match status" value="1"/>
</dbReference>
<dbReference type="Gene3D" id="1.10.8.10">
    <property type="entry name" value="DNA helicase RuvA subunit, C-terminal domain"/>
    <property type="match status" value="3"/>
</dbReference>
<keyword evidence="3" id="KW-1185">Reference proteome</keyword>
<dbReference type="InterPro" id="IPR029071">
    <property type="entry name" value="Ubiquitin-like_domsf"/>
</dbReference>
<dbReference type="Gene3D" id="3.10.20.90">
    <property type="entry name" value="Phosphatidylinositol 3-kinase Catalytic Subunit, Chain A, domain 1"/>
    <property type="match status" value="1"/>
</dbReference>
<organism evidence="3 4">
    <name type="scientific">Agrilus planipennis</name>
    <name type="common">Emerald ash borer</name>
    <name type="synonym">Agrilus marcopoli</name>
    <dbReference type="NCBI Taxonomy" id="224129"/>
    <lineage>
        <taxon>Eukaryota</taxon>
        <taxon>Metazoa</taxon>
        <taxon>Ecdysozoa</taxon>
        <taxon>Arthropoda</taxon>
        <taxon>Hexapoda</taxon>
        <taxon>Insecta</taxon>
        <taxon>Pterygota</taxon>
        <taxon>Neoptera</taxon>
        <taxon>Endopterygota</taxon>
        <taxon>Coleoptera</taxon>
        <taxon>Polyphaga</taxon>
        <taxon>Elateriformia</taxon>
        <taxon>Buprestoidea</taxon>
        <taxon>Buprestidae</taxon>
        <taxon>Agrilinae</taxon>
        <taxon>Agrilus</taxon>
    </lineage>
</organism>
<dbReference type="CDD" id="cd17062">
    <property type="entry name" value="Ubl_NUB1"/>
    <property type="match status" value="1"/>
</dbReference>
<dbReference type="GO" id="GO:2000058">
    <property type="term" value="P:regulation of ubiquitin-dependent protein catabolic process"/>
    <property type="evidence" value="ECO:0007669"/>
    <property type="project" value="TreeGrafter"/>
</dbReference>
<dbReference type="PROSITE" id="PS50053">
    <property type="entry name" value="UBIQUITIN_2"/>
    <property type="match status" value="1"/>
</dbReference>
<feature type="domain" description="Ubiquitin-like" evidence="2">
    <location>
        <begin position="85"/>
        <end position="158"/>
    </location>
</feature>
<dbReference type="SMART" id="SM00213">
    <property type="entry name" value="UBQ"/>
    <property type="match status" value="1"/>
</dbReference>
<dbReference type="SUPFAM" id="SSF46934">
    <property type="entry name" value="UBA-like"/>
    <property type="match status" value="3"/>
</dbReference>
<evidence type="ECO:0000259" key="2">
    <source>
        <dbReference type="PROSITE" id="PS50053"/>
    </source>
</evidence>
<protein>
    <submittedName>
        <fullName evidence="4">NEDD8 ultimate buster 1 isoform X1</fullName>
    </submittedName>
</protein>
<dbReference type="PANTHER" id="PTHR12948:SF3">
    <property type="entry name" value="NEDD8 ULTIMATE BUSTER 1"/>
    <property type="match status" value="1"/>
</dbReference>
<proteinExistence type="predicted"/>
<dbReference type="SUPFAM" id="SSF54236">
    <property type="entry name" value="Ubiquitin-like"/>
    <property type="match status" value="1"/>
</dbReference>
<dbReference type="Proteomes" id="UP000192223">
    <property type="component" value="Unplaced"/>
</dbReference>
<dbReference type="KEGG" id="apln:108738067"/>
<evidence type="ECO:0000313" key="4">
    <source>
        <dbReference type="RefSeq" id="XP_018326795.1"/>
    </source>
</evidence>
<feature type="domain" description="UBA" evidence="1">
    <location>
        <begin position="431"/>
        <end position="471"/>
    </location>
</feature>
<gene>
    <name evidence="4" type="primary">LOC108738067</name>
</gene>
<name>A0A1W4X395_AGRPL</name>
<dbReference type="FunCoup" id="A0A1W4X395">
    <property type="interactions" value="2023"/>
</dbReference>
<dbReference type="OrthoDB" id="434245at2759"/>
<dbReference type="InterPro" id="IPR015940">
    <property type="entry name" value="UBA"/>
</dbReference>
<evidence type="ECO:0000259" key="1">
    <source>
        <dbReference type="PROSITE" id="PS50030"/>
    </source>
</evidence>
<dbReference type="InParanoid" id="A0A1W4X395"/>
<dbReference type="CDD" id="cd14291">
    <property type="entry name" value="UBA1_NUB1_like"/>
    <property type="match status" value="1"/>
</dbReference>
<dbReference type="PANTHER" id="PTHR12948">
    <property type="entry name" value="NEDD8 ULTIMATE BUSTER-1 BS4 PROTEIN"/>
    <property type="match status" value="1"/>
</dbReference>
<dbReference type="PROSITE" id="PS50030">
    <property type="entry name" value="UBA"/>
    <property type="match status" value="2"/>
</dbReference>
<dbReference type="InterPro" id="IPR000626">
    <property type="entry name" value="Ubiquitin-like_dom"/>
</dbReference>
<dbReference type="AlphaFoldDB" id="A0A1W4X395"/>
<dbReference type="InterPro" id="IPR009060">
    <property type="entry name" value="UBA-like_sf"/>
</dbReference>
<dbReference type="InterPro" id="IPR039749">
    <property type="entry name" value="NUB1"/>
</dbReference>
<dbReference type="RefSeq" id="XP_018326795.1">
    <property type="nucleotide sequence ID" value="XM_018471293.1"/>
</dbReference>
<sequence>MDPELNNAIIQIRDKLQKDNIKLWKEPYFTDSESFSDENLKILAQEYSAFFKLPYERCYDAVVELQNNALSKLKQKEKFKEFGIATLKVKAVIQSNTNIFSVEISLNSSGCELKELITSHLQNHCERIKLIASGKIVKETEKLNIQGIKNGQTILAIIILNETSSDIQKSEEKFKEVESVKEDTKLLLKEDNGHYLELEDQYGNKINVPQRERKALILAMALHEKGRSSLKKNDHAKALIYFLEADDEFRQCNSQLLENVDNYALLDLDITWCYLCLQSVNHLPEAYERLNRCEERFIKSYGPNLERLIALKGTTVVNETALLLRLHLLQAVVLFHQNKRIEAKALLERVQMDLKKLKVDDDKIEALIELGFSIPEARVALRANHGDLSLAANFINENRERKAEARKKALAEKILQRERKQLGKCVDGKQYVEPNFLTMLINMGYNKEVARRALQNCNNEMSSSIQYIHDNPIPGPSSSISQEMLKLINDLTPELENAGFDPRMAKMALRKYDGDIRRAIDELVENDGIIEGDFTIFEENEKQQSKKSKVDEEYEMKKVEAYDRLKEDLSAMEEDYLDLPLHEEEMFLMQYLSLLEND</sequence>
<dbReference type="STRING" id="224129.A0A1W4X395"/>